<dbReference type="RefSeq" id="WP_006305277.1">
    <property type="nucleotide sequence ID" value="NZ_GL892076.1"/>
</dbReference>
<dbReference type="EMBL" id="AFHQ01000012">
    <property type="protein sequence ID" value="EGK61658.1"/>
    <property type="molecule type" value="Genomic_DNA"/>
</dbReference>
<dbReference type="STRING" id="888060.HMPREF9081_0442"/>
<dbReference type="AlphaFoldDB" id="F5RJK7"/>
<accession>F5RJK7</accession>
<dbReference type="Proteomes" id="UP000004067">
    <property type="component" value="Unassembled WGS sequence"/>
</dbReference>
<gene>
    <name evidence="1" type="ORF">HMPREF9081_0442</name>
</gene>
<keyword evidence="2" id="KW-1185">Reference proteome</keyword>
<protein>
    <submittedName>
        <fullName evidence="1">Uncharacterized protein</fullName>
    </submittedName>
</protein>
<sequence length="61" mass="6407">MRRNILHAVSAALFILTVLISPQIGIDAAPALGQTAAAADMRTQEQPPLLEDVLQLCPADG</sequence>
<evidence type="ECO:0000313" key="2">
    <source>
        <dbReference type="Proteomes" id="UP000004067"/>
    </source>
</evidence>
<evidence type="ECO:0000313" key="1">
    <source>
        <dbReference type="EMBL" id="EGK61658.1"/>
    </source>
</evidence>
<name>F5RJK7_9FIRM</name>
<reference evidence="1 2" key="1">
    <citation type="submission" date="2011-04" db="EMBL/GenBank/DDBJ databases">
        <authorList>
            <person name="Muzny D."/>
            <person name="Qin X."/>
            <person name="Deng J."/>
            <person name="Jiang H."/>
            <person name="Liu Y."/>
            <person name="Qu J."/>
            <person name="Song X.-Z."/>
            <person name="Zhang L."/>
            <person name="Thornton R."/>
            <person name="Coyle M."/>
            <person name="Francisco L."/>
            <person name="Jackson L."/>
            <person name="Javaid M."/>
            <person name="Korchina V."/>
            <person name="Kovar C."/>
            <person name="Mata R."/>
            <person name="Mathew T."/>
            <person name="Ngo R."/>
            <person name="Nguyen L."/>
            <person name="Nguyen N."/>
            <person name="Okwuonu G."/>
            <person name="Ongeri F."/>
            <person name="Pham C."/>
            <person name="Simmons D."/>
            <person name="Wilczek-Boney K."/>
            <person name="Hale W."/>
            <person name="Jakkamsetti A."/>
            <person name="Pham P."/>
            <person name="Ruth R."/>
            <person name="San Lucas F."/>
            <person name="Warren J."/>
            <person name="Zhang J."/>
            <person name="Zhao Z."/>
            <person name="Zhou C."/>
            <person name="Zhu D."/>
            <person name="Lee S."/>
            <person name="Bess C."/>
            <person name="Blankenburg K."/>
            <person name="Forbes L."/>
            <person name="Fu Q."/>
            <person name="Gubbala S."/>
            <person name="Hirani K."/>
            <person name="Jayaseelan J.C."/>
            <person name="Lara F."/>
            <person name="Munidasa M."/>
            <person name="Palculict T."/>
            <person name="Patil S."/>
            <person name="Pu L.-L."/>
            <person name="Saada N."/>
            <person name="Tang L."/>
            <person name="Weissenberger G."/>
            <person name="Zhu Y."/>
            <person name="Hemphill L."/>
            <person name="Shang Y."/>
            <person name="Youmans B."/>
            <person name="Ayvaz T."/>
            <person name="Ross M."/>
            <person name="Santibanez J."/>
            <person name="Aqrawi P."/>
            <person name="Gross S."/>
            <person name="Joshi V."/>
            <person name="Fowler G."/>
            <person name="Nazareth L."/>
            <person name="Reid J."/>
            <person name="Worley K."/>
            <person name="Petrosino J."/>
            <person name="Highlander S."/>
            <person name="Gibbs R."/>
        </authorList>
    </citation>
    <scope>NUCLEOTIDE SEQUENCE [LARGE SCALE GENOMIC DNA]</scope>
    <source>
        <strain evidence="1 2">DSM 2778</strain>
    </source>
</reference>
<proteinExistence type="predicted"/>
<dbReference type="HOGENOM" id="CLU_2913998_0_0_9"/>
<organism evidence="1 2">
    <name type="scientific">Centipeda periodontii DSM 2778</name>
    <dbReference type="NCBI Taxonomy" id="888060"/>
    <lineage>
        <taxon>Bacteria</taxon>
        <taxon>Bacillati</taxon>
        <taxon>Bacillota</taxon>
        <taxon>Negativicutes</taxon>
        <taxon>Selenomonadales</taxon>
        <taxon>Selenomonadaceae</taxon>
        <taxon>Centipeda</taxon>
    </lineage>
</organism>
<comment type="caution">
    <text evidence="1">The sequence shown here is derived from an EMBL/GenBank/DDBJ whole genome shotgun (WGS) entry which is preliminary data.</text>
</comment>